<dbReference type="Pfam" id="PF03703">
    <property type="entry name" value="bPH_2"/>
    <property type="match status" value="2"/>
</dbReference>
<dbReference type="EMBL" id="BOOW01000006">
    <property type="protein sequence ID" value="GII90199.1"/>
    <property type="molecule type" value="Genomic_DNA"/>
</dbReference>
<evidence type="ECO:0000256" key="1">
    <source>
        <dbReference type="SAM" id="MobiDB-lite"/>
    </source>
</evidence>
<dbReference type="PANTHER" id="PTHR34473">
    <property type="entry name" value="UPF0699 TRANSMEMBRANE PROTEIN YDBS"/>
    <property type="match status" value="1"/>
</dbReference>
<protein>
    <recommendedName>
        <fullName evidence="3">YdbS-like PH domain-containing protein</fullName>
    </recommendedName>
</protein>
<evidence type="ECO:0000313" key="5">
    <source>
        <dbReference type="Proteomes" id="UP000606172"/>
    </source>
</evidence>
<keyword evidence="2" id="KW-1133">Transmembrane helix</keyword>
<dbReference type="InterPro" id="IPR005182">
    <property type="entry name" value="YdbS-like_PH"/>
</dbReference>
<keyword evidence="2" id="KW-0812">Transmembrane</keyword>
<dbReference type="AlphaFoldDB" id="A0A919V9J4"/>
<sequence>MSDTYRTSRQADPREGEPRGHDMNGPYQTTQQADPREGEPRGHEPGWERVDRRTAAVSAVYSLAVVAPIVLAMSKFLADRDVPPAGIVAANAATALLVIGATVAYDVVRWRKTVFRVTAGRVEQRSGVFVRTHLSIPRDRIRSVDITADPVRRVLGLATVTVGSGEHAGAEGSELRLDPLTKDRAEELRRTLLDRGERSRQEQSAEGDPALATLRWSWVRFAPLTVWSLVGALVAAGAVYKALDLIGLNLLSWDVTRRIWQELQEMPLWVAVLLVAGAATAVGTLGALALFAETWAGYRLEREAGGTLRVRRGLLTRKSLSLEERRLRGVEIAEPLLLRTGGGARVRVVATGLGAPREDQHEQVDALTPPMPRATARLVAAHVLRTDPAAAFDRLSPHPPAARRRRYFTALVCTGLGFVAVAVLDTLFTWTPAWAWAVPALTAPVALALATGAYRGLGHGLTGRHLIVRSGVLARRTVALDRAGVIGWQISRSPLQRRSGLLTIRATTAAGKGVYELADVGTDQGLTLAAAAVPGLLSPFVERTGPPPPGG</sequence>
<feature type="domain" description="YdbS-like PH" evidence="3">
    <location>
        <begin position="110"/>
        <end position="192"/>
    </location>
</feature>
<feature type="transmembrane region" description="Helical" evidence="2">
    <location>
        <begin position="55"/>
        <end position="73"/>
    </location>
</feature>
<gene>
    <name evidence="4" type="ORF">Ssi02_04300</name>
</gene>
<dbReference type="PANTHER" id="PTHR34473:SF2">
    <property type="entry name" value="UPF0699 TRANSMEMBRANE PROTEIN YDBT"/>
    <property type="match status" value="1"/>
</dbReference>
<accession>A0A919V9J4</accession>
<feature type="transmembrane region" description="Helical" evidence="2">
    <location>
        <begin position="268"/>
        <end position="292"/>
    </location>
</feature>
<keyword evidence="2" id="KW-0472">Membrane</keyword>
<feature type="transmembrane region" description="Helical" evidence="2">
    <location>
        <begin position="85"/>
        <end position="108"/>
    </location>
</feature>
<feature type="domain" description="YdbS-like PH" evidence="3">
    <location>
        <begin position="454"/>
        <end position="525"/>
    </location>
</feature>
<keyword evidence="5" id="KW-1185">Reference proteome</keyword>
<proteinExistence type="predicted"/>
<feature type="transmembrane region" description="Helical" evidence="2">
    <location>
        <begin position="407"/>
        <end position="428"/>
    </location>
</feature>
<evidence type="ECO:0000256" key="2">
    <source>
        <dbReference type="SAM" id="Phobius"/>
    </source>
</evidence>
<dbReference type="RefSeq" id="WP_204020467.1">
    <property type="nucleotide sequence ID" value="NZ_BOOW01000006.1"/>
</dbReference>
<dbReference type="Proteomes" id="UP000606172">
    <property type="component" value="Unassembled WGS sequence"/>
</dbReference>
<feature type="compositionally biased region" description="Basic and acidic residues" evidence="1">
    <location>
        <begin position="34"/>
        <end position="49"/>
    </location>
</feature>
<feature type="compositionally biased region" description="Basic and acidic residues" evidence="1">
    <location>
        <begin position="9"/>
        <end position="22"/>
    </location>
</feature>
<comment type="caution">
    <text evidence="4">The sequence shown here is derived from an EMBL/GenBank/DDBJ whole genome shotgun (WGS) entry which is preliminary data.</text>
</comment>
<feature type="transmembrane region" description="Helical" evidence="2">
    <location>
        <begin position="224"/>
        <end position="243"/>
    </location>
</feature>
<feature type="transmembrane region" description="Helical" evidence="2">
    <location>
        <begin position="434"/>
        <end position="454"/>
    </location>
</feature>
<feature type="region of interest" description="Disordered" evidence="1">
    <location>
        <begin position="1"/>
        <end position="49"/>
    </location>
</feature>
<organism evidence="4 5">
    <name type="scientific">Sinosporangium siamense</name>
    <dbReference type="NCBI Taxonomy" id="1367973"/>
    <lineage>
        <taxon>Bacteria</taxon>
        <taxon>Bacillati</taxon>
        <taxon>Actinomycetota</taxon>
        <taxon>Actinomycetes</taxon>
        <taxon>Streptosporangiales</taxon>
        <taxon>Streptosporangiaceae</taxon>
        <taxon>Sinosporangium</taxon>
    </lineage>
</organism>
<evidence type="ECO:0000313" key="4">
    <source>
        <dbReference type="EMBL" id="GII90199.1"/>
    </source>
</evidence>
<reference evidence="4" key="1">
    <citation type="submission" date="2021-01" db="EMBL/GenBank/DDBJ databases">
        <title>Whole genome shotgun sequence of Sinosporangium siamense NBRC 109515.</title>
        <authorList>
            <person name="Komaki H."/>
            <person name="Tamura T."/>
        </authorList>
    </citation>
    <scope>NUCLEOTIDE SEQUENCE</scope>
    <source>
        <strain evidence="4">NBRC 109515</strain>
    </source>
</reference>
<evidence type="ECO:0000259" key="3">
    <source>
        <dbReference type="Pfam" id="PF03703"/>
    </source>
</evidence>
<name>A0A919V9J4_9ACTN</name>